<gene>
    <name evidence="1" type="ORF">A4S02_01040</name>
</gene>
<dbReference type="AlphaFoldDB" id="A0A1D8QTB0"/>
<protein>
    <submittedName>
        <fullName evidence="1">Uncharacterized protein</fullName>
    </submittedName>
</protein>
<dbReference type="Proteomes" id="UP000175973">
    <property type="component" value="Chromosome"/>
</dbReference>
<keyword evidence="2" id="KW-1185">Reference proteome</keyword>
<organism evidence="1 2">
    <name type="scientific">Acetobacter ascendens</name>
    <dbReference type="NCBI Taxonomy" id="481146"/>
    <lineage>
        <taxon>Bacteria</taxon>
        <taxon>Pseudomonadati</taxon>
        <taxon>Pseudomonadota</taxon>
        <taxon>Alphaproteobacteria</taxon>
        <taxon>Acetobacterales</taxon>
        <taxon>Acetobacteraceae</taxon>
        <taxon>Acetobacter</taxon>
    </lineage>
</organism>
<evidence type="ECO:0000313" key="1">
    <source>
        <dbReference type="EMBL" id="AOW45576.1"/>
    </source>
</evidence>
<sequence>MASCWGLGLLLGLAVAGRPDGCMFRTCVARGAAPSGLYMLQALRWTGQFVCTVVPLWGTEGWY</sequence>
<accession>A0A1D8QTB0</accession>
<reference evidence="2" key="1">
    <citation type="submission" date="2016-04" db="EMBL/GenBank/DDBJ databases">
        <authorList>
            <person name="Jeon C.O."/>
            <person name="Cho G.Y."/>
            <person name="Jeong H.I."/>
            <person name="Kim K.H."/>
        </authorList>
    </citation>
    <scope>NUCLEOTIDE SEQUENCE [LARGE SCALE GENOMIC DNA]</scope>
    <source>
        <strain evidence="2">LMG 1590</strain>
    </source>
</reference>
<name>A0A1D8QTB0_9PROT</name>
<dbReference type="EMBL" id="CP015164">
    <property type="protein sequence ID" value="AOW45576.1"/>
    <property type="molecule type" value="Genomic_DNA"/>
</dbReference>
<dbReference type="KEGG" id="aasc:A4S02_01040"/>
<evidence type="ECO:0000313" key="2">
    <source>
        <dbReference type="Proteomes" id="UP000175973"/>
    </source>
</evidence>
<proteinExistence type="predicted"/>